<organism evidence="2 3">
    <name type="scientific">Microbacterium aquimaris</name>
    <dbReference type="NCBI Taxonomy" id="459816"/>
    <lineage>
        <taxon>Bacteria</taxon>
        <taxon>Bacillati</taxon>
        <taxon>Actinomycetota</taxon>
        <taxon>Actinomycetes</taxon>
        <taxon>Micrococcales</taxon>
        <taxon>Microbacteriaceae</taxon>
        <taxon>Microbacterium</taxon>
    </lineage>
</organism>
<sequence length="527" mass="54533">MTSLTTAKRSIALALLATLVVVGVLVVGQVGAIIQLFTSGADTEDALHEVDAVPTLADELVTWEPDAWTRERELEPATRVELESAYVRAWAAMGVHQSTGDVDAVEDTFTGGARENVLAVPPETDTALWTTGHRLTLTFYSRDGSIAAFDDAGARVVREVSTDAGTTIFDTVEPYAAVMVLEDGYWRIDQLRREGQTASVVTTRTPDGAVSLVGLDVDSAAAAPGARAVTYPAALWTDPGTDIAGEIDDAVALGAERVRVALPEVTAETLDAGPLARLEEVATAIVDRGLQLDLVLLDQQSAIDPGSWPILDAVIRDALETVGGRARVVDLMDGVDGDDLSPVRAAVLAHVAGTVAESAPATPQTIGWVEGTTPLPALQDAMGELTVVAPAGATVFSAGGEAPSSVVLEPGSTVPGWSPVPHTAHAQAVSLAASVEALDATGTPVAIGDLRDAGEEGGVGVRAVDGTPKPAAALLATDADFEAVGTVSIADVTATRFWQVSAVAGVAVVAVWAVILERRHRRGRRGR</sequence>
<feature type="transmembrane region" description="Helical" evidence="1">
    <location>
        <begin position="497"/>
        <end position="516"/>
    </location>
</feature>
<keyword evidence="1" id="KW-1133">Transmembrane helix</keyword>
<dbReference type="EMBL" id="JAWJYN010000001">
    <property type="protein sequence ID" value="MDZ8160439.1"/>
    <property type="molecule type" value="Genomic_DNA"/>
</dbReference>
<evidence type="ECO:0000313" key="2">
    <source>
        <dbReference type="EMBL" id="MDZ8160439.1"/>
    </source>
</evidence>
<reference evidence="2 3" key="1">
    <citation type="submission" date="2023-10" db="EMBL/GenBank/DDBJ databases">
        <title>Microbacterium xanthum sp. nov., isolated from seaweed.</title>
        <authorList>
            <person name="Lee S.D."/>
        </authorList>
    </citation>
    <scope>NUCLEOTIDE SEQUENCE [LARGE SCALE GENOMIC DNA]</scope>
    <source>
        <strain evidence="2 3">KCTC 19124</strain>
    </source>
</reference>
<evidence type="ECO:0000256" key="1">
    <source>
        <dbReference type="SAM" id="Phobius"/>
    </source>
</evidence>
<protein>
    <submittedName>
        <fullName evidence="2">Uncharacterized protein</fullName>
    </submittedName>
</protein>
<dbReference type="Proteomes" id="UP001291912">
    <property type="component" value="Unassembled WGS sequence"/>
</dbReference>
<keyword evidence="1" id="KW-0472">Membrane</keyword>
<keyword evidence="1" id="KW-0812">Transmembrane</keyword>
<accession>A0ABU5N2X6</accession>
<comment type="caution">
    <text evidence="2">The sequence shown here is derived from an EMBL/GenBank/DDBJ whole genome shotgun (WGS) entry which is preliminary data.</text>
</comment>
<gene>
    <name evidence="2" type="ORF">R2Q92_01215</name>
</gene>
<proteinExistence type="predicted"/>
<evidence type="ECO:0000313" key="3">
    <source>
        <dbReference type="Proteomes" id="UP001291912"/>
    </source>
</evidence>
<keyword evidence="3" id="KW-1185">Reference proteome</keyword>
<name>A0ABU5N2X6_9MICO</name>
<dbReference type="RefSeq" id="WP_194423161.1">
    <property type="nucleotide sequence ID" value="NZ_BAAAPT010000001.1"/>
</dbReference>